<name>A0ACB7S6E9_HYAAI</name>
<accession>A0ACB7S6E9</accession>
<gene>
    <name evidence="1" type="ORF">HPB50_003326</name>
</gene>
<keyword evidence="2" id="KW-1185">Reference proteome</keyword>
<reference evidence="1" key="1">
    <citation type="submission" date="2020-05" db="EMBL/GenBank/DDBJ databases">
        <title>Large-scale comparative analyses of tick genomes elucidate their genetic diversity and vector capacities.</title>
        <authorList>
            <person name="Jia N."/>
            <person name="Wang J."/>
            <person name="Shi W."/>
            <person name="Du L."/>
            <person name="Sun Y."/>
            <person name="Zhan W."/>
            <person name="Jiang J."/>
            <person name="Wang Q."/>
            <person name="Zhang B."/>
            <person name="Ji P."/>
            <person name="Sakyi L.B."/>
            <person name="Cui X."/>
            <person name="Yuan T."/>
            <person name="Jiang B."/>
            <person name="Yang W."/>
            <person name="Lam T.T.-Y."/>
            <person name="Chang Q."/>
            <person name="Ding S."/>
            <person name="Wang X."/>
            <person name="Zhu J."/>
            <person name="Ruan X."/>
            <person name="Zhao L."/>
            <person name="Wei J."/>
            <person name="Que T."/>
            <person name="Du C."/>
            <person name="Cheng J."/>
            <person name="Dai P."/>
            <person name="Han X."/>
            <person name="Huang E."/>
            <person name="Gao Y."/>
            <person name="Liu J."/>
            <person name="Shao H."/>
            <person name="Ye R."/>
            <person name="Li L."/>
            <person name="Wei W."/>
            <person name="Wang X."/>
            <person name="Wang C."/>
            <person name="Yang T."/>
            <person name="Huo Q."/>
            <person name="Li W."/>
            <person name="Guo W."/>
            <person name="Chen H."/>
            <person name="Zhou L."/>
            <person name="Ni X."/>
            <person name="Tian J."/>
            <person name="Zhou Y."/>
            <person name="Sheng Y."/>
            <person name="Liu T."/>
            <person name="Pan Y."/>
            <person name="Xia L."/>
            <person name="Li J."/>
            <person name="Zhao F."/>
            <person name="Cao W."/>
        </authorList>
    </citation>
    <scope>NUCLEOTIDE SEQUENCE</scope>
    <source>
        <strain evidence="1">Hyas-2018</strain>
    </source>
</reference>
<evidence type="ECO:0000313" key="2">
    <source>
        <dbReference type="Proteomes" id="UP000821845"/>
    </source>
</evidence>
<dbReference type="EMBL" id="CM023485">
    <property type="protein sequence ID" value="KAH6929621.1"/>
    <property type="molecule type" value="Genomic_DNA"/>
</dbReference>
<dbReference type="Proteomes" id="UP000821845">
    <property type="component" value="Chromosome 5"/>
</dbReference>
<organism evidence="1 2">
    <name type="scientific">Hyalomma asiaticum</name>
    <name type="common">Tick</name>
    <dbReference type="NCBI Taxonomy" id="266040"/>
    <lineage>
        <taxon>Eukaryota</taxon>
        <taxon>Metazoa</taxon>
        <taxon>Ecdysozoa</taxon>
        <taxon>Arthropoda</taxon>
        <taxon>Chelicerata</taxon>
        <taxon>Arachnida</taxon>
        <taxon>Acari</taxon>
        <taxon>Parasitiformes</taxon>
        <taxon>Ixodida</taxon>
        <taxon>Ixodoidea</taxon>
        <taxon>Ixodidae</taxon>
        <taxon>Hyalomminae</taxon>
        <taxon>Hyalomma</taxon>
    </lineage>
</organism>
<proteinExistence type="predicted"/>
<protein>
    <submittedName>
        <fullName evidence="1">Uncharacterized protein</fullName>
    </submittedName>
</protein>
<sequence length="142" mass="15951">MGRLFQRRQGALSIGAAGPRDDERHRNTVYYRRQVSPKRLHTERGSRPRCTVLIRPLNKVNVTDIPKQALTAAMEQSAPSAFIAEMAILRFDRTSNCIQITVRHEGHFRKLCTLSRLLGTVNGNLRAFDVDTSPLQAALAGR</sequence>
<evidence type="ECO:0000313" key="1">
    <source>
        <dbReference type="EMBL" id="KAH6929621.1"/>
    </source>
</evidence>
<comment type="caution">
    <text evidence="1">The sequence shown here is derived from an EMBL/GenBank/DDBJ whole genome shotgun (WGS) entry which is preliminary data.</text>
</comment>